<dbReference type="HAMAP" id="MF_01201">
    <property type="entry name" value="Ala_racemase"/>
    <property type="match status" value="1"/>
</dbReference>
<evidence type="ECO:0000259" key="7">
    <source>
        <dbReference type="SMART" id="SM01005"/>
    </source>
</evidence>
<dbReference type="GO" id="GO:0005829">
    <property type="term" value="C:cytosol"/>
    <property type="evidence" value="ECO:0007669"/>
    <property type="project" value="TreeGrafter"/>
</dbReference>
<keyword evidence="2 4" id="KW-0663">Pyridoxal phosphate</keyword>
<accession>A0A1A7BXY2</accession>
<dbReference type="Gene3D" id="3.20.20.10">
    <property type="entry name" value="Alanine racemase"/>
    <property type="match status" value="1"/>
</dbReference>
<comment type="similarity">
    <text evidence="4">Belongs to the alanine racemase family.</text>
</comment>
<evidence type="ECO:0000256" key="6">
    <source>
        <dbReference type="PIRSR" id="PIRSR600821-52"/>
    </source>
</evidence>
<dbReference type="EC" id="5.1.1.1" evidence="4"/>
<proteinExistence type="inferred from homology"/>
<dbReference type="Pfam" id="PF00842">
    <property type="entry name" value="Ala_racemase_C"/>
    <property type="match status" value="1"/>
</dbReference>
<comment type="pathway">
    <text evidence="4">Amino-acid biosynthesis; D-alanine biosynthesis; D-alanine from L-alanine: step 1/1.</text>
</comment>
<dbReference type="GO" id="GO:0008784">
    <property type="term" value="F:alanine racemase activity"/>
    <property type="evidence" value="ECO:0007669"/>
    <property type="project" value="UniProtKB-UniRule"/>
</dbReference>
<dbReference type="NCBIfam" id="TIGR00492">
    <property type="entry name" value="alr"/>
    <property type="match status" value="1"/>
</dbReference>
<dbReference type="InterPro" id="IPR011079">
    <property type="entry name" value="Ala_racemase_C"/>
</dbReference>
<dbReference type="InterPro" id="IPR001608">
    <property type="entry name" value="Ala_racemase_N"/>
</dbReference>
<keyword evidence="9" id="KW-1185">Reference proteome</keyword>
<comment type="cofactor">
    <cofactor evidence="1 4 5">
        <name>pyridoxal 5'-phosphate</name>
        <dbReference type="ChEBI" id="CHEBI:597326"/>
    </cofactor>
</comment>
<dbReference type="EMBL" id="LOCQ01000057">
    <property type="protein sequence ID" value="OBV38481.1"/>
    <property type="molecule type" value="Genomic_DNA"/>
</dbReference>
<dbReference type="PATRIC" id="fig|1747903.4.peg.2030"/>
<dbReference type="AlphaFoldDB" id="A0A1A7BXY2"/>
<evidence type="ECO:0000256" key="1">
    <source>
        <dbReference type="ARBA" id="ARBA00001933"/>
    </source>
</evidence>
<dbReference type="SMART" id="SM01005">
    <property type="entry name" value="Ala_racemase_C"/>
    <property type="match status" value="1"/>
</dbReference>
<evidence type="ECO:0000256" key="3">
    <source>
        <dbReference type="ARBA" id="ARBA00023235"/>
    </source>
</evidence>
<feature type="active site" description="Proton acceptor; specific for D-alanine" evidence="4">
    <location>
        <position position="45"/>
    </location>
</feature>
<evidence type="ECO:0000256" key="2">
    <source>
        <dbReference type="ARBA" id="ARBA00022898"/>
    </source>
</evidence>
<comment type="catalytic activity">
    <reaction evidence="4">
        <text>L-alanine = D-alanine</text>
        <dbReference type="Rhea" id="RHEA:20249"/>
        <dbReference type="ChEBI" id="CHEBI:57416"/>
        <dbReference type="ChEBI" id="CHEBI:57972"/>
        <dbReference type="EC" id="5.1.1.1"/>
    </reaction>
</comment>
<feature type="binding site" evidence="4 6">
    <location>
        <position position="144"/>
    </location>
    <ligand>
        <name>substrate</name>
    </ligand>
</feature>
<comment type="function">
    <text evidence="4">Catalyzes the interconversion of L-alanine and D-alanine. May also act on other amino acids.</text>
</comment>
<gene>
    <name evidence="8" type="ORF">ASR47_100681</name>
</gene>
<feature type="active site" description="Proton acceptor; specific for L-alanine" evidence="4">
    <location>
        <position position="266"/>
    </location>
</feature>
<reference evidence="8 9" key="1">
    <citation type="submission" date="2016-04" db="EMBL/GenBank/DDBJ databases">
        <title>Draft genome sequence of Janthinobacterium psychrotolerans sp. nov., isolated from freshwater sediments in Denmark.</title>
        <authorList>
            <person name="Gong X."/>
            <person name="Skrivergaard S."/>
            <person name="Korsgaard B.S."/>
            <person name="Schreiber L."/>
            <person name="Marshall I.P."/>
            <person name="Finster K."/>
            <person name="Schramm A."/>
        </authorList>
    </citation>
    <scope>NUCLEOTIDE SEQUENCE [LARGE SCALE GENOMIC DNA]</scope>
    <source>
        <strain evidence="8 9">S3-2</strain>
    </source>
</reference>
<feature type="binding site" evidence="4 6">
    <location>
        <position position="314"/>
    </location>
    <ligand>
        <name>substrate</name>
    </ligand>
</feature>
<dbReference type="PROSITE" id="PS00395">
    <property type="entry name" value="ALANINE_RACEMASE"/>
    <property type="match status" value="1"/>
</dbReference>
<dbReference type="SUPFAM" id="SSF51419">
    <property type="entry name" value="PLP-binding barrel"/>
    <property type="match status" value="1"/>
</dbReference>
<dbReference type="Pfam" id="PF01168">
    <property type="entry name" value="Ala_racemase_N"/>
    <property type="match status" value="1"/>
</dbReference>
<dbReference type="PANTHER" id="PTHR30511:SF0">
    <property type="entry name" value="ALANINE RACEMASE, CATABOLIC-RELATED"/>
    <property type="match status" value="1"/>
</dbReference>
<dbReference type="InterPro" id="IPR000821">
    <property type="entry name" value="Ala_racemase"/>
</dbReference>
<dbReference type="InterPro" id="IPR009006">
    <property type="entry name" value="Ala_racemase/Decarboxylase_C"/>
</dbReference>
<organism evidence="8 9">
    <name type="scientific">Janthinobacterium psychrotolerans</name>
    <dbReference type="NCBI Taxonomy" id="1747903"/>
    <lineage>
        <taxon>Bacteria</taxon>
        <taxon>Pseudomonadati</taxon>
        <taxon>Pseudomonadota</taxon>
        <taxon>Betaproteobacteria</taxon>
        <taxon>Burkholderiales</taxon>
        <taxon>Oxalobacteraceae</taxon>
        <taxon>Janthinobacterium</taxon>
    </lineage>
</organism>
<feature type="modified residue" description="N6-(pyridoxal phosphate)lysine" evidence="4 5">
    <location>
        <position position="45"/>
    </location>
</feature>
<dbReference type="SUPFAM" id="SSF50621">
    <property type="entry name" value="Alanine racemase C-terminal domain-like"/>
    <property type="match status" value="1"/>
</dbReference>
<dbReference type="STRING" id="1747903.ASR47_100681"/>
<evidence type="ECO:0000256" key="5">
    <source>
        <dbReference type="PIRSR" id="PIRSR600821-50"/>
    </source>
</evidence>
<name>A0A1A7BXY2_9BURK</name>
<dbReference type="InterPro" id="IPR020622">
    <property type="entry name" value="Ala_racemase_pyridoxalP-BS"/>
</dbReference>
<feature type="domain" description="Alanine racemase C-terminal" evidence="7">
    <location>
        <begin position="245"/>
        <end position="371"/>
    </location>
</feature>
<evidence type="ECO:0000313" key="9">
    <source>
        <dbReference type="Proteomes" id="UP000092713"/>
    </source>
</evidence>
<dbReference type="Gene3D" id="2.40.37.10">
    <property type="entry name" value="Lyase, Ornithine Decarboxylase, Chain A, domain 1"/>
    <property type="match status" value="1"/>
</dbReference>
<evidence type="ECO:0000256" key="4">
    <source>
        <dbReference type="HAMAP-Rule" id="MF_01201"/>
    </source>
</evidence>
<sequence>MSKMNNVTAQARSGATLTIDIGAVRANYRLLRERAHPAACSAVVKSDAYGLGAAQVAPALYQEGCRHFFVAHLEEGISLRPHLAPDASIFVLHGPPVGTEGEFTRHELTPVLNSAPQVAGWRAHAAALDRELDAIVQVDTGMSRMGMSAQEIDGWLADAHFLDGIKVLYLMSHLACADERYHPANAQQLARFLEIRARLPQYACSLANSSGVFLSPDYHFELVRPGAALYGITPQAGEPNPLQSVVRLQGKVIQTRSINAGDHVGYSCRYTATGPCVVATVSVGYADGWLRSMSNQGVAVIDGVRVPQVGAISMDSITLDVSNIDAARVAPGQLVDLICPEHPVDAVAAMAHTIGYEVLTNLGGRYFRIYTGLAPGAT</sequence>
<dbReference type="RefSeq" id="WP_065308734.1">
    <property type="nucleotide sequence ID" value="NZ_LOCQ01000057.1"/>
</dbReference>
<dbReference type="CDD" id="cd00430">
    <property type="entry name" value="PLPDE_III_AR"/>
    <property type="match status" value="1"/>
</dbReference>
<dbReference type="UniPathway" id="UPA00042">
    <property type="reaction ID" value="UER00497"/>
</dbReference>
<dbReference type="PANTHER" id="PTHR30511">
    <property type="entry name" value="ALANINE RACEMASE"/>
    <property type="match status" value="1"/>
</dbReference>
<dbReference type="PRINTS" id="PR00992">
    <property type="entry name" value="ALARACEMASE"/>
</dbReference>
<comment type="caution">
    <text evidence="8">The sequence shown here is derived from an EMBL/GenBank/DDBJ whole genome shotgun (WGS) entry which is preliminary data.</text>
</comment>
<dbReference type="InterPro" id="IPR029066">
    <property type="entry name" value="PLP-binding_barrel"/>
</dbReference>
<keyword evidence="3 4" id="KW-0413">Isomerase</keyword>
<evidence type="ECO:0000313" key="8">
    <source>
        <dbReference type="EMBL" id="OBV38481.1"/>
    </source>
</evidence>
<dbReference type="GO" id="GO:0030170">
    <property type="term" value="F:pyridoxal phosphate binding"/>
    <property type="evidence" value="ECO:0007669"/>
    <property type="project" value="UniProtKB-UniRule"/>
</dbReference>
<protein>
    <recommendedName>
        <fullName evidence="4">Alanine racemase</fullName>
        <ecNumber evidence="4">5.1.1.1</ecNumber>
    </recommendedName>
</protein>
<dbReference type="Proteomes" id="UP000092713">
    <property type="component" value="Unassembled WGS sequence"/>
</dbReference>
<dbReference type="GO" id="GO:0030632">
    <property type="term" value="P:D-alanine biosynthetic process"/>
    <property type="evidence" value="ECO:0007669"/>
    <property type="project" value="UniProtKB-UniRule"/>
</dbReference>